<comment type="caution">
    <text evidence="1">The sequence shown here is derived from an EMBL/GenBank/DDBJ whole genome shotgun (WGS) entry which is preliminary data.</text>
</comment>
<evidence type="ECO:0000313" key="2">
    <source>
        <dbReference type="Proteomes" id="UP000034954"/>
    </source>
</evidence>
<gene>
    <name evidence="1" type="ORF">BROFUL_01724</name>
</gene>
<dbReference type="AlphaFoldDB" id="A0A0M2UU14"/>
<dbReference type="Proteomes" id="UP000034954">
    <property type="component" value="Unassembled WGS sequence"/>
</dbReference>
<accession>A0A0M2UU14</accession>
<protein>
    <submittedName>
        <fullName evidence="1">Uncharacterized protein</fullName>
    </submittedName>
</protein>
<dbReference type="EMBL" id="LAQJ01000180">
    <property type="protein sequence ID" value="KKO19553.1"/>
    <property type="molecule type" value="Genomic_DNA"/>
</dbReference>
<sequence length="34" mass="3835">MDRNECLDKEVYVATGGALQERVLILSKEMILVP</sequence>
<keyword evidence="2" id="KW-1185">Reference proteome</keyword>
<name>A0A0M2UU14_9BACT</name>
<organism evidence="1 2">
    <name type="scientific">Candidatus Brocadia fulgida</name>
    <dbReference type="NCBI Taxonomy" id="380242"/>
    <lineage>
        <taxon>Bacteria</taxon>
        <taxon>Pseudomonadati</taxon>
        <taxon>Planctomycetota</taxon>
        <taxon>Candidatus Brocadiia</taxon>
        <taxon>Candidatus Brocadiales</taxon>
        <taxon>Candidatus Brocadiaceae</taxon>
        <taxon>Candidatus Brocadia</taxon>
    </lineage>
</organism>
<reference evidence="1 2" key="1">
    <citation type="journal article" date="2013" name="BMC Microbiol.">
        <title>Identification of the type II cytochrome c maturation pathway in anammox bacteria by comparative genomics.</title>
        <authorList>
            <person name="Ferousi C."/>
            <person name="Speth D.R."/>
            <person name="Reimann J."/>
            <person name="Op den Camp H.J."/>
            <person name="Allen J.W."/>
            <person name="Keltjens J.T."/>
            <person name="Jetten M.S."/>
        </authorList>
    </citation>
    <scope>NUCLEOTIDE SEQUENCE [LARGE SCALE GENOMIC DNA]</scope>
    <source>
        <strain evidence="1">RU1</strain>
    </source>
</reference>
<proteinExistence type="predicted"/>
<evidence type="ECO:0000313" key="1">
    <source>
        <dbReference type="EMBL" id="KKO19553.1"/>
    </source>
</evidence>